<dbReference type="InterPro" id="IPR002197">
    <property type="entry name" value="HTH_Fis"/>
</dbReference>
<sequence>MSKQREKTAPRERDTILDSIADGVFSVDDRWRITSFNRAAEKITGVSREDAVGQRCKDVLKAEICDRGCLLKKTMETGKPVVNRTVYIVNAEGRRLPISISTALLRDEDDRIIGAVETFRDLSLEEQLRKKIEARYSFEDIISRNHRMHELFSILPDIANSTSTVLIEGESGTGKELVARAIHNLSTRKSRPFVAVNCGALPDTLLESELFGYKAGAFTDARKDKPGRFKLAEKGTLFLDEIGDVSPAMQVRLLRVLQEKTYEPLGSVESVRHDVRIIAATNKKLPDLVREGKFREDLYYRINIVRLELPPLRERMEDIPLLVDHFIGHFNVLQNKEIAGVTDEALACLMTYTYPGNIRELENIIERAFILCKSGMIDRIHLPDPVCGISGAAEIPAWESMSFRDMEAIFLTNVLRRNAWNKSRTARELGIHKSTLFRKLKALGIRSPDKTQEKS</sequence>
<evidence type="ECO:0000259" key="7">
    <source>
        <dbReference type="PROSITE" id="PS50112"/>
    </source>
</evidence>
<dbReference type="InterPro" id="IPR002078">
    <property type="entry name" value="Sigma_54_int"/>
</dbReference>
<dbReference type="InterPro" id="IPR058031">
    <property type="entry name" value="AAA_lid_NorR"/>
</dbReference>
<keyword evidence="10" id="KW-1185">Reference proteome</keyword>
<dbReference type="GO" id="GO:0005524">
    <property type="term" value="F:ATP binding"/>
    <property type="evidence" value="ECO:0007669"/>
    <property type="project" value="UniProtKB-KW"/>
</dbReference>
<protein>
    <submittedName>
        <fullName evidence="9">Transcriptional regulator with sigma 54 interaction domain</fullName>
    </submittedName>
</protein>
<dbReference type="PROSITE" id="PS00688">
    <property type="entry name" value="SIGMA54_INTERACT_3"/>
    <property type="match status" value="1"/>
</dbReference>
<keyword evidence="4" id="KW-0238">DNA-binding</keyword>
<dbReference type="Gene3D" id="1.10.8.60">
    <property type="match status" value="1"/>
</dbReference>
<dbReference type="Proteomes" id="UP000001933">
    <property type="component" value="Chromosome"/>
</dbReference>
<dbReference type="GO" id="GO:0043565">
    <property type="term" value="F:sequence-specific DNA binding"/>
    <property type="evidence" value="ECO:0007669"/>
    <property type="project" value="InterPro"/>
</dbReference>
<dbReference type="InterPro" id="IPR000014">
    <property type="entry name" value="PAS"/>
</dbReference>
<feature type="domain" description="Sigma-54 factor interaction" evidence="6">
    <location>
        <begin position="141"/>
        <end position="370"/>
    </location>
</feature>
<dbReference type="OrthoDB" id="5413348at2"/>
<evidence type="ECO:0000256" key="1">
    <source>
        <dbReference type="ARBA" id="ARBA00022741"/>
    </source>
</evidence>
<dbReference type="SUPFAM" id="SSF46689">
    <property type="entry name" value="Homeodomain-like"/>
    <property type="match status" value="1"/>
</dbReference>
<dbReference type="PROSITE" id="PS00676">
    <property type="entry name" value="SIGMA54_INTERACT_2"/>
    <property type="match status" value="1"/>
</dbReference>
<evidence type="ECO:0000259" key="8">
    <source>
        <dbReference type="PROSITE" id="PS50113"/>
    </source>
</evidence>
<dbReference type="InterPro" id="IPR025944">
    <property type="entry name" value="Sigma_54_int_dom_CS"/>
</dbReference>
<keyword evidence="2" id="KW-0067">ATP-binding</keyword>
<dbReference type="PROSITE" id="PS00675">
    <property type="entry name" value="SIGMA54_INTERACT_1"/>
    <property type="match status" value="1"/>
</dbReference>
<dbReference type="Gene3D" id="1.10.10.60">
    <property type="entry name" value="Homeodomain-like"/>
    <property type="match status" value="1"/>
</dbReference>
<dbReference type="NCBIfam" id="TIGR00229">
    <property type="entry name" value="sensory_box"/>
    <property type="match status" value="1"/>
</dbReference>
<proteinExistence type="predicted"/>
<dbReference type="Gene3D" id="3.40.50.300">
    <property type="entry name" value="P-loop containing nucleotide triphosphate hydrolases"/>
    <property type="match status" value="1"/>
</dbReference>
<gene>
    <name evidence="9" type="ORF">SYN_01191</name>
</gene>
<dbReference type="PROSITE" id="PS50112">
    <property type="entry name" value="PAS"/>
    <property type="match status" value="1"/>
</dbReference>
<dbReference type="SUPFAM" id="SSF52540">
    <property type="entry name" value="P-loop containing nucleoside triphosphate hydrolases"/>
    <property type="match status" value="1"/>
</dbReference>
<dbReference type="Pfam" id="PF25601">
    <property type="entry name" value="AAA_lid_14"/>
    <property type="match status" value="1"/>
</dbReference>
<accession>Q2LWE8</accession>
<dbReference type="Pfam" id="PF13426">
    <property type="entry name" value="PAS_9"/>
    <property type="match status" value="1"/>
</dbReference>
<dbReference type="InterPro" id="IPR035965">
    <property type="entry name" value="PAS-like_dom_sf"/>
</dbReference>
<dbReference type="AlphaFoldDB" id="Q2LWE8"/>
<evidence type="ECO:0000259" key="6">
    <source>
        <dbReference type="PROSITE" id="PS50045"/>
    </source>
</evidence>
<dbReference type="SMART" id="SM00091">
    <property type="entry name" value="PAS"/>
    <property type="match status" value="1"/>
</dbReference>
<dbReference type="SMART" id="SM00382">
    <property type="entry name" value="AAA"/>
    <property type="match status" value="1"/>
</dbReference>
<keyword evidence="3" id="KW-0805">Transcription regulation</keyword>
<dbReference type="CDD" id="cd00009">
    <property type="entry name" value="AAA"/>
    <property type="match status" value="1"/>
</dbReference>
<evidence type="ECO:0000256" key="4">
    <source>
        <dbReference type="ARBA" id="ARBA00023125"/>
    </source>
</evidence>
<evidence type="ECO:0000313" key="9">
    <source>
        <dbReference type="EMBL" id="ABC78404.1"/>
    </source>
</evidence>
<dbReference type="PROSITE" id="PS50113">
    <property type="entry name" value="PAC"/>
    <property type="match status" value="1"/>
</dbReference>
<dbReference type="KEGG" id="sat:SYN_01191"/>
<dbReference type="InterPro" id="IPR025662">
    <property type="entry name" value="Sigma_54_int_dom_ATP-bd_1"/>
</dbReference>
<dbReference type="PRINTS" id="PR01590">
    <property type="entry name" value="HTHFIS"/>
</dbReference>
<dbReference type="InParanoid" id="Q2LWE8"/>
<dbReference type="RefSeq" id="WP_011418423.1">
    <property type="nucleotide sequence ID" value="NC_007759.1"/>
</dbReference>
<dbReference type="CDD" id="cd00130">
    <property type="entry name" value="PAS"/>
    <property type="match status" value="1"/>
</dbReference>
<feature type="domain" description="PAC" evidence="8">
    <location>
        <begin position="82"/>
        <end position="134"/>
    </location>
</feature>
<dbReference type="EMBL" id="CP000252">
    <property type="protein sequence ID" value="ABC78404.1"/>
    <property type="molecule type" value="Genomic_DNA"/>
</dbReference>
<dbReference type="Pfam" id="PF00158">
    <property type="entry name" value="Sigma54_activat"/>
    <property type="match status" value="1"/>
</dbReference>
<dbReference type="FunFam" id="3.40.50.300:FF:000006">
    <property type="entry name" value="DNA-binding transcriptional regulator NtrC"/>
    <property type="match status" value="1"/>
</dbReference>
<dbReference type="eggNOG" id="COG3829">
    <property type="taxonomic scope" value="Bacteria"/>
</dbReference>
<evidence type="ECO:0000256" key="2">
    <source>
        <dbReference type="ARBA" id="ARBA00022840"/>
    </source>
</evidence>
<dbReference type="InterPro" id="IPR009057">
    <property type="entry name" value="Homeodomain-like_sf"/>
</dbReference>
<dbReference type="InterPro" id="IPR003593">
    <property type="entry name" value="AAA+_ATPase"/>
</dbReference>
<organism evidence="9 10">
    <name type="scientific">Syntrophus aciditrophicus (strain SB)</name>
    <dbReference type="NCBI Taxonomy" id="56780"/>
    <lineage>
        <taxon>Bacteria</taxon>
        <taxon>Pseudomonadati</taxon>
        <taxon>Thermodesulfobacteriota</taxon>
        <taxon>Syntrophia</taxon>
        <taxon>Syntrophales</taxon>
        <taxon>Syntrophaceae</taxon>
        <taxon>Syntrophus</taxon>
    </lineage>
</organism>
<evidence type="ECO:0000256" key="3">
    <source>
        <dbReference type="ARBA" id="ARBA00023015"/>
    </source>
</evidence>
<dbReference type="HOGENOM" id="CLU_000445_8_1_7"/>
<dbReference type="SUPFAM" id="SSF55785">
    <property type="entry name" value="PYP-like sensor domain (PAS domain)"/>
    <property type="match status" value="1"/>
</dbReference>
<keyword evidence="5" id="KW-0804">Transcription</keyword>
<dbReference type="STRING" id="56780.SYN_01191"/>
<dbReference type="GO" id="GO:0006355">
    <property type="term" value="P:regulation of DNA-templated transcription"/>
    <property type="evidence" value="ECO:0007669"/>
    <property type="project" value="InterPro"/>
</dbReference>
<reference evidence="9 10" key="1">
    <citation type="journal article" date="2007" name="Proc. Natl. Acad. Sci. U.S.A.">
        <title>The genome of Syntrophus aciditrophicus: life at the thermodynamic limit of microbial growth.</title>
        <authorList>
            <person name="McInerney M.J."/>
            <person name="Rohlin L."/>
            <person name="Mouttaki H."/>
            <person name="Kim U."/>
            <person name="Krupp R.S."/>
            <person name="Rios-Hernandez L."/>
            <person name="Sieber J."/>
            <person name="Struchtemeyer C.G."/>
            <person name="Bhattacharyya A."/>
            <person name="Campbell J.W."/>
            <person name="Gunsalus R.P."/>
        </authorList>
    </citation>
    <scope>NUCLEOTIDE SEQUENCE [LARGE SCALE GENOMIC DNA]</scope>
    <source>
        <strain evidence="9 10">SB</strain>
    </source>
</reference>
<dbReference type="PANTHER" id="PTHR32071">
    <property type="entry name" value="TRANSCRIPTIONAL REGULATORY PROTEIN"/>
    <property type="match status" value="1"/>
</dbReference>
<name>Q2LWE8_SYNAS</name>
<dbReference type="InterPro" id="IPR027417">
    <property type="entry name" value="P-loop_NTPase"/>
</dbReference>
<evidence type="ECO:0000313" key="10">
    <source>
        <dbReference type="Proteomes" id="UP000001933"/>
    </source>
</evidence>
<dbReference type="InterPro" id="IPR000700">
    <property type="entry name" value="PAS-assoc_C"/>
</dbReference>
<dbReference type="Gene3D" id="3.30.450.20">
    <property type="entry name" value="PAS domain"/>
    <property type="match status" value="1"/>
</dbReference>
<dbReference type="PROSITE" id="PS50045">
    <property type="entry name" value="SIGMA54_INTERACT_4"/>
    <property type="match status" value="1"/>
</dbReference>
<evidence type="ECO:0000256" key="5">
    <source>
        <dbReference type="ARBA" id="ARBA00023163"/>
    </source>
</evidence>
<keyword evidence="1" id="KW-0547">Nucleotide-binding</keyword>
<dbReference type="Pfam" id="PF02954">
    <property type="entry name" value="HTH_8"/>
    <property type="match status" value="1"/>
</dbReference>
<dbReference type="InterPro" id="IPR025943">
    <property type="entry name" value="Sigma_54_int_dom_ATP-bd_2"/>
</dbReference>
<feature type="domain" description="PAS" evidence="7">
    <location>
        <begin position="9"/>
        <end position="54"/>
    </location>
</feature>